<dbReference type="AlphaFoldDB" id="A0A212LX39"/>
<keyword evidence="1" id="KW-0812">Transmembrane</keyword>
<organism evidence="2">
    <name type="scientific">uncultured Sporomusa sp</name>
    <dbReference type="NCBI Taxonomy" id="307249"/>
    <lineage>
        <taxon>Bacteria</taxon>
        <taxon>Bacillati</taxon>
        <taxon>Bacillota</taxon>
        <taxon>Negativicutes</taxon>
        <taxon>Selenomonadales</taxon>
        <taxon>Sporomusaceae</taxon>
        <taxon>Sporomusa</taxon>
        <taxon>environmental samples</taxon>
    </lineage>
</organism>
<feature type="transmembrane region" description="Helical" evidence="1">
    <location>
        <begin position="6"/>
        <end position="23"/>
    </location>
</feature>
<reference evidence="2" key="1">
    <citation type="submission" date="2016-08" db="EMBL/GenBank/DDBJ databases">
        <authorList>
            <person name="Seilhamer J.J."/>
        </authorList>
    </citation>
    <scope>NUCLEOTIDE SEQUENCE</scope>
    <source>
        <strain evidence="2">86</strain>
    </source>
</reference>
<gene>
    <name evidence="2" type="ORF">KL86SPO_40650</name>
</gene>
<protein>
    <submittedName>
        <fullName evidence="2">Uncharacterized protein</fullName>
    </submittedName>
</protein>
<dbReference type="EMBL" id="FMJE01000004">
    <property type="protein sequence ID" value="SCM82165.1"/>
    <property type="molecule type" value="Genomic_DNA"/>
</dbReference>
<evidence type="ECO:0000256" key="1">
    <source>
        <dbReference type="SAM" id="Phobius"/>
    </source>
</evidence>
<evidence type="ECO:0000313" key="2">
    <source>
        <dbReference type="EMBL" id="SCM82165.1"/>
    </source>
</evidence>
<sequence>MLYLIGTIMVIIIAIAAAVLLRPRRRVPGCPVIPEADTAASSGVSDTDGVLAGQMLAYLVGNFLIDSQQYQAWRSLSPEELKLVLEEAGIMTGAEFDSFNLQLAAEAQVQQARGECNYQGQG</sequence>
<keyword evidence="1" id="KW-1133">Transmembrane helix</keyword>
<keyword evidence="1" id="KW-0472">Membrane</keyword>
<proteinExistence type="predicted"/>
<accession>A0A212LX39</accession>
<name>A0A212LX39_9FIRM</name>
<dbReference type="RefSeq" id="WP_288184907.1">
    <property type="nucleotide sequence ID" value="NZ_LT608335.1"/>
</dbReference>